<dbReference type="KEGG" id="cart:PA27867_1744"/>
<dbReference type="InterPro" id="IPR028349">
    <property type="entry name" value="PafC-like"/>
</dbReference>
<protein>
    <submittedName>
        <fullName evidence="3">DeoR family transcriptional regulator</fullName>
    </submittedName>
</protein>
<evidence type="ECO:0000259" key="2">
    <source>
        <dbReference type="Pfam" id="PF19187"/>
    </source>
</evidence>
<dbReference type="PATRIC" id="fig|670052.7.peg.1800"/>
<evidence type="ECO:0000259" key="1">
    <source>
        <dbReference type="Pfam" id="PF13280"/>
    </source>
</evidence>
<accession>A0A1B1BJ76</accession>
<dbReference type="InterPro" id="IPR026881">
    <property type="entry name" value="WYL_dom"/>
</dbReference>
<dbReference type="Proteomes" id="UP000092582">
    <property type="component" value="Chromosome 1"/>
</dbReference>
<proteinExistence type="predicted"/>
<dbReference type="STRING" id="670052.PA27867_1744"/>
<dbReference type="PIRSF" id="PIRSF016838">
    <property type="entry name" value="PafC"/>
    <property type="match status" value="1"/>
</dbReference>
<dbReference type="Pfam" id="PF13280">
    <property type="entry name" value="WYL"/>
    <property type="match status" value="1"/>
</dbReference>
<keyword evidence="4" id="KW-1185">Reference proteome</keyword>
<organism evidence="3 4">
    <name type="scientific">Cryobacterium arcticum</name>
    <dbReference type="NCBI Taxonomy" id="670052"/>
    <lineage>
        <taxon>Bacteria</taxon>
        <taxon>Bacillati</taxon>
        <taxon>Actinomycetota</taxon>
        <taxon>Actinomycetes</taxon>
        <taxon>Micrococcales</taxon>
        <taxon>Microbacteriaceae</taxon>
        <taxon>Cryobacterium</taxon>
    </lineage>
</organism>
<gene>
    <name evidence="3" type="ORF">PA27867_1744</name>
</gene>
<dbReference type="RefSeq" id="WP_066595374.1">
    <property type="nucleotide sequence ID" value="NZ_CP016282.1"/>
</dbReference>
<evidence type="ECO:0000313" key="3">
    <source>
        <dbReference type="EMBL" id="ANP72697.1"/>
    </source>
</evidence>
<dbReference type="PROSITE" id="PS52050">
    <property type="entry name" value="WYL"/>
    <property type="match status" value="1"/>
</dbReference>
<dbReference type="EMBL" id="CP016282">
    <property type="protein sequence ID" value="ANP72697.1"/>
    <property type="molecule type" value="Genomic_DNA"/>
</dbReference>
<dbReference type="InterPro" id="IPR043839">
    <property type="entry name" value="PafC_HTH"/>
</dbReference>
<feature type="domain" description="WYL" evidence="1">
    <location>
        <begin position="154"/>
        <end position="219"/>
    </location>
</feature>
<evidence type="ECO:0000313" key="4">
    <source>
        <dbReference type="Proteomes" id="UP000092582"/>
    </source>
</evidence>
<dbReference type="PANTHER" id="PTHR34580:SF1">
    <property type="entry name" value="PROTEIN PAFC"/>
    <property type="match status" value="1"/>
</dbReference>
<sequence>MTAKPAAFGATDKLTFLLSLVPFLMDHDRVSVGAVAEHFGVSPQRVRDAVNLIAMSGVPGETRQYLHGDLFDIQWDEFENNDNIVLTHLVAIDDSPRFSAREAAALIAGLQYLSALPENGDRDAIATLMAKLTRSSTGAPSQLAVSRTDSDVAISVIQAAVRAGTQVEFDYLNARGTAEHRCVDPLRIESVDNDWYLRGWCHLREAMRTFRLDRMSRLRSTDVPALPHDESVLLPDALFQGSADDLTVTIELPASAVGLLADYGPVPTGAGPTGAAAADALSTVQLRVSHYHGLKRLAAGLAGVVRVVDPGAARQTVADWAAAGVARYEAESSSEVPVTDGSHA</sequence>
<dbReference type="Pfam" id="PF19187">
    <property type="entry name" value="HTH_PafC"/>
    <property type="match status" value="1"/>
</dbReference>
<reference evidence="3 4" key="1">
    <citation type="submission" date="2016-06" db="EMBL/GenBank/DDBJ databases">
        <title>Genome sequencing of Cryobacterium arcticum PAMC 27867.</title>
        <authorList>
            <person name="Lee J."/>
            <person name="Kim O.-S."/>
        </authorList>
    </citation>
    <scope>NUCLEOTIDE SEQUENCE [LARGE SCALE GENOMIC DNA]</scope>
    <source>
        <strain evidence="3 4">PAMC 27867</strain>
    </source>
</reference>
<name>A0A1B1BJ76_9MICO</name>
<feature type="domain" description="PafC HTH" evidence="2">
    <location>
        <begin position="12"/>
        <end position="134"/>
    </location>
</feature>
<dbReference type="InterPro" id="IPR051534">
    <property type="entry name" value="CBASS_pafABC_assoc_protein"/>
</dbReference>
<dbReference type="OrthoDB" id="3171994at2"/>
<dbReference type="AlphaFoldDB" id="A0A1B1BJ76"/>
<dbReference type="PANTHER" id="PTHR34580">
    <property type="match status" value="1"/>
</dbReference>